<dbReference type="RefSeq" id="WP_128964907.1">
    <property type="nucleotide sequence ID" value="NZ_CP030051.1"/>
</dbReference>
<dbReference type="CDD" id="cd07729">
    <property type="entry name" value="AHL_lactonase_MBL-fold"/>
    <property type="match status" value="1"/>
</dbReference>
<keyword evidence="5" id="KW-0862">Zinc</keyword>
<dbReference type="SMART" id="SM00849">
    <property type="entry name" value="Lactamase_B"/>
    <property type="match status" value="1"/>
</dbReference>
<accession>A0ABX6UEF5</accession>
<keyword evidence="4" id="KW-0378">Hydrolase</keyword>
<feature type="domain" description="Metallo-beta-lactamase" evidence="6">
    <location>
        <begin position="83"/>
        <end position="303"/>
    </location>
</feature>
<dbReference type="InterPro" id="IPR036866">
    <property type="entry name" value="RibonucZ/Hydroxyglut_hydro"/>
</dbReference>
<protein>
    <recommendedName>
        <fullName evidence="6">Metallo-beta-lactamase domain-containing protein</fullName>
    </recommendedName>
</protein>
<evidence type="ECO:0000259" key="6">
    <source>
        <dbReference type="SMART" id="SM00849"/>
    </source>
</evidence>
<name>A0ABX6UEF5_9BRAD</name>
<evidence type="ECO:0000256" key="5">
    <source>
        <dbReference type="ARBA" id="ARBA00022833"/>
    </source>
</evidence>
<evidence type="ECO:0000256" key="4">
    <source>
        <dbReference type="ARBA" id="ARBA00022801"/>
    </source>
</evidence>
<dbReference type="PANTHER" id="PTHR42978">
    <property type="entry name" value="QUORUM-QUENCHING LACTONASE YTNP-RELATED-RELATED"/>
    <property type="match status" value="1"/>
</dbReference>
<keyword evidence="8" id="KW-1185">Reference proteome</keyword>
<dbReference type="InterPro" id="IPR001279">
    <property type="entry name" value="Metallo-B-lactamas"/>
</dbReference>
<sequence length="319" mass="35619">MERRNGKDKDKRRNKIRQNREDDMLMRCARVLGLVFGGLVWAAAGATAAEPPKEMKLYVFSSGALNLDKSIIQNGSSGKVQIPVGFFLIRHPKGDVLFDCGNNDRIIKDPDYWGPFVKALDPGRDPDIAIDAQLSKINVKPSDIKYVVLGHFHVDHAGNIGKFLDSTFVFQRDEIRNAFWPAPGYATFFISEDFSMLRNSIGGGMPAKYKTIELDGDLDLFGDNSVFIHRSVSHTPGSQILVVRLPKTGTVVLTSDAVYLQENLDKNILPSIGSVYDPVGMLDAYAWVKRVRDTEGADIIYAHDPDTFKAHKHSPEFYE</sequence>
<reference evidence="7 8" key="1">
    <citation type="submission" date="2018-06" db="EMBL/GenBank/DDBJ databases">
        <title>Comparative genomics of rhizobia nodulating Arachis hypogaea in China.</title>
        <authorList>
            <person name="Li Y."/>
        </authorList>
    </citation>
    <scope>NUCLEOTIDE SEQUENCE [LARGE SCALE GENOMIC DNA]</scope>
    <source>
        <strain evidence="7 8">CCBAU 51658</strain>
    </source>
</reference>
<proteinExistence type="inferred from homology"/>
<gene>
    <name evidence="7" type="ORF">XH86_11430</name>
</gene>
<evidence type="ECO:0000256" key="1">
    <source>
        <dbReference type="ARBA" id="ARBA00001947"/>
    </source>
</evidence>
<keyword evidence="3" id="KW-0479">Metal-binding</keyword>
<evidence type="ECO:0000256" key="2">
    <source>
        <dbReference type="ARBA" id="ARBA00007749"/>
    </source>
</evidence>
<dbReference type="EMBL" id="CP030057">
    <property type="protein sequence ID" value="QOZ59284.1"/>
    <property type="molecule type" value="Genomic_DNA"/>
</dbReference>
<comment type="cofactor">
    <cofactor evidence="1">
        <name>Zn(2+)</name>
        <dbReference type="ChEBI" id="CHEBI:29105"/>
    </cofactor>
</comment>
<comment type="similarity">
    <text evidence="2">Belongs to the metallo-beta-lactamase superfamily.</text>
</comment>
<evidence type="ECO:0000313" key="7">
    <source>
        <dbReference type="EMBL" id="QOZ59284.1"/>
    </source>
</evidence>
<dbReference type="InterPro" id="IPR051013">
    <property type="entry name" value="MBL_superfamily_lactonases"/>
</dbReference>
<dbReference type="Gene3D" id="3.60.15.10">
    <property type="entry name" value="Ribonuclease Z/Hydroxyacylglutathione hydrolase-like"/>
    <property type="match status" value="1"/>
</dbReference>
<dbReference type="PANTHER" id="PTHR42978:SF2">
    <property type="entry name" value="102 KBASES UNSTABLE REGION: FROM 1 TO 119443"/>
    <property type="match status" value="1"/>
</dbReference>
<evidence type="ECO:0000256" key="3">
    <source>
        <dbReference type="ARBA" id="ARBA00022723"/>
    </source>
</evidence>
<organism evidence="7 8">
    <name type="scientific">Bradyrhizobium guangdongense</name>
    <dbReference type="NCBI Taxonomy" id="1325090"/>
    <lineage>
        <taxon>Bacteria</taxon>
        <taxon>Pseudomonadati</taxon>
        <taxon>Pseudomonadota</taxon>
        <taxon>Alphaproteobacteria</taxon>
        <taxon>Hyphomicrobiales</taxon>
        <taxon>Nitrobacteraceae</taxon>
        <taxon>Bradyrhizobium</taxon>
    </lineage>
</organism>
<dbReference type="Proteomes" id="UP000593880">
    <property type="component" value="Chromosome"/>
</dbReference>
<dbReference type="SUPFAM" id="SSF56281">
    <property type="entry name" value="Metallo-hydrolase/oxidoreductase"/>
    <property type="match status" value="1"/>
</dbReference>
<dbReference type="Pfam" id="PF00753">
    <property type="entry name" value="Lactamase_B"/>
    <property type="match status" value="1"/>
</dbReference>
<evidence type="ECO:0000313" key="8">
    <source>
        <dbReference type="Proteomes" id="UP000593880"/>
    </source>
</evidence>